<reference evidence="8" key="1">
    <citation type="submission" date="2021-07" db="EMBL/GenBank/DDBJ databases">
        <title>Complete genome sequence of Crassaminicella sp. 143-21, isolated from a deep-sea hydrothermal vent.</title>
        <authorList>
            <person name="Li X."/>
        </authorList>
    </citation>
    <scope>NUCLEOTIDE SEQUENCE</scope>
    <source>
        <strain evidence="8">143-21</strain>
    </source>
</reference>
<keyword evidence="4 6" id="KW-1133">Transmembrane helix</keyword>
<gene>
    <name evidence="8" type="ORF">KVH43_12685</name>
</gene>
<dbReference type="CDD" id="cd18773">
    <property type="entry name" value="PDC1_HK_sensor"/>
    <property type="match status" value="1"/>
</dbReference>
<dbReference type="PROSITE" id="PS50887">
    <property type="entry name" value="GGDEF"/>
    <property type="match status" value="1"/>
</dbReference>
<dbReference type="PANTHER" id="PTHR45138">
    <property type="entry name" value="REGULATORY COMPONENTS OF SENSORY TRANSDUCTION SYSTEM"/>
    <property type="match status" value="1"/>
</dbReference>
<evidence type="ECO:0000256" key="3">
    <source>
        <dbReference type="ARBA" id="ARBA00022692"/>
    </source>
</evidence>
<keyword evidence="3 6" id="KW-0812">Transmembrane</keyword>
<dbReference type="Pfam" id="PF00990">
    <property type="entry name" value="GGDEF"/>
    <property type="match status" value="1"/>
</dbReference>
<proteinExistence type="predicted"/>
<dbReference type="EMBL" id="CP078093">
    <property type="protein sequence ID" value="QXM06184.1"/>
    <property type="molecule type" value="Genomic_DNA"/>
</dbReference>
<organism evidence="8 9">
    <name type="scientific">Crassaminicella indica</name>
    <dbReference type="NCBI Taxonomy" id="2855394"/>
    <lineage>
        <taxon>Bacteria</taxon>
        <taxon>Bacillati</taxon>
        <taxon>Bacillota</taxon>
        <taxon>Clostridia</taxon>
        <taxon>Eubacteriales</taxon>
        <taxon>Clostridiaceae</taxon>
        <taxon>Crassaminicella</taxon>
    </lineage>
</organism>
<dbReference type="SMART" id="SM00267">
    <property type="entry name" value="GGDEF"/>
    <property type="match status" value="1"/>
</dbReference>
<name>A0ABX8RAU6_9CLOT</name>
<keyword evidence="9" id="KW-1185">Reference proteome</keyword>
<dbReference type="GO" id="GO:0052621">
    <property type="term" value="F:diguanylate cyclase activity"/>
    <property type="evidence" value="ECO:0007669"/>
    <property type="project" value="UniProtKB-EC"/>
</dbReference>
<dbReference type="InterPro" id="IPR050469">
    <property type="entry name" value="Diguanylate_Cyclase"/>
</dbReference>
<dbReference type="Proteomes" id="UP000886818">
    <property type="component" value="Chromosome"/>
</dbReference>
<keyword evidence="8" id="KW-0548">Nucleotidyltransferase</keyword>
<comment type="subcellular location">
    <subcellularLocation>
        <location evidence="1">Cell membrane</location>
        <topology evidence="1">Multi-pass membrane protein</topology>
    </subcellularLocation>
</comment>
<dbReference type="RefSeq" id="WP_218282881.1">
    <property type="nucleotide sequence ID" value="NZ_CP078093.1"/>
</dbReference>
<feature type="domain" description="GGDEF" evidence="7">
    <location>
        <begin position="387"/>
        <end position="516"/>
    </location>
</feature>
<protein>
    <submittedName>
        <fullName evidence="8">Diguanylate cyclase</fullName>
        <ecNumber evidence="8">2.7.7.65</ecNumber>
    </submittedName>
</protein>
<evidence type="ECO:0000256" key="4">
    <source>
        <dbReference type="ARBA" id="ARBA00022989"/>
    </source>
</evidence>
<sequence length="517" mass="60930">MKKLMGIGNMSFSKKIKISLIFSFMPIILLGILYFIHSRYIVVESMKSESLKIIKNVQKIYIEKYINDVEKDLNLLYKEIHYSDLYDKEKMRKYMKEWREYLKYNTNVDYIYVGTKGKEIYIFPCWENNDAHYDPTKRPWYIESLKSDKIQWVSYIDYKSKKRLISAVKSIKDSKGHVIGVLGMDTTLDNLSESVSKVDLGEDAYVMIVNKEGNIIAHKDKKQLWKTVENNQWYKVVKKEKQGVFYDKKKKCFVSFSRIDKNGWKIIGVIPDKHLEELLKPVGLYAGIIILVASLLFFIVGNLIIRKLKRENKNICTIIEAIENKDLDIFEIDYYRKDEYGEIYKKLNNAIKMINRIKNDAIYDKLTGVYNRRYFDQALEEMIHKSENFTLMMVDVDDFKKINDTYGHQKGDFVLREIARTILKSIRGKDILARYGGEEFIIIFPELEAKDVYSITNRIREKIENINWKEKEMKITISAGVSTYNGQTKEDLINEADELLYKAKSLGKNKVIFKELL</sequence>
<evidence type="ECO:0000256" key="1">
    <source>
        <dbReference type="ARBA" id="ARBA00004651"/>
    </source>
</evidence>
<evidence type="ECO:0000256" key="5">
    <source>
        <dbReference type="ARBA" id="ARBA00023136"/>
    </source>
</evidence>
<accession>A0ABX8RAU6</accession>
<dbReference type="PANTHER" id="PTHR45138:SF9">
    <property type="entry name" value="DIGUANYLATE CYCLASE DGCM-RELATED"/>
    <property type="match status" value="1"/>
</dbReference>
<dbReference type="EC" id="2.7.7.65" evidence="8"/>
<keyword evidence="5 6" id="KW-0472">Membrane</keyword>
<evidence type="ECO:0000313" key="9">
    <source>
        <dbReference type="Proteomes" id="UP000886818"/>
    </source>
</evidence>
<evidence type="ECO:0000256" key="6">
    <source>
        <dbReference type="SAM" id="Phobius"/>
    </source>
</evidence>
<feature type="transmembrane region" description="Helical" evidence="6">
    <location>
        <begin position="20"/>
        <end position="37"/>
    </location>
</feature>
<evidence type="ECO:0000313" key="8">
    <source>
        <dbReference type="EMBL" id="QXM06184.1"/>
    </source>
</evidence>
<feature type="transmembrane region" description="Helical" evidence="6">
    <location>
        <begin position="282"/>
        <end position="305"/>
    </location>
</feature>
<dbReference type="InterPro" id="IPR033479">
    <property type="entry name" value="dCache_1"/>
</dbReference>
<dbReference type="Pfam" id="PF02743">
    <property type="entry name" value="dCache_1"/>
    <property type="match status" value="1"/>
</dbReference>
<dbReference type="InterPro" id="IPR000160">
    <property type="entry name" value="GGDEF_dom"/>
</dbReference>
<dbReference type="NCBIfam" id="TIGR00254">
    <property type="entry name" value="GGDEF"/>
    <property type="match status" value="1"/>
</dbReference>
<keyword evidence="2" id="KW-1003">Cell membrane</keyword>
<dbReference type="CDD" id="cd12912">
    <property type="entry name" value="PDC2_MCP_like"/>
    <property type="match status" value="1"/>
</dbReference>
<keyword evidence="8" id="KW-0808">Transferase</keyword>
<dbReference type="CDD" id="cd01949">
    <property type="entry name" value="GGDEF"/>
    <property type="match status" value="1"/>
</dbReference>
<evidence type="ECO:0000256" key="2">
    <source>
        <dbReference type="ARBA" id="ARBA00022475"/>
    </source>
</evidence>
<evidence type="ECO:0000259" key="7">
    <source>
        <dbReference type="PROSITE" id="PS50887"/>
    </source>
</evidence>